<accession>A0AAE0ZWY1</accession>
<dbReference type="GO" id="GO:0006689">
    <property type="term" value="P:ganglioside catabolic process"/>
    <property type="evidence" value="ECO:0007669"/>
    <property type="project" value="InterPro"/>
</dbReference>
<evidence type="ECO:0000256" key="2">
    <source>
        <dbReference type="SAM" id="SignalP"/>
    </source>
</evidence>
<name>A0AAE0ZWY1_9GAST</name>
<dbReference type="EMBL" id="JAWDGP010003216">
    <property type="protein sequence ID" value="KAK3776426.1"/>
    <property type="molecule type" value="Genomic_DNA"/>
</dbReference>
<evidence type="ECO:0000313" key="3">
    <source>
        <dbReference type="EMBL" id="KAK3776426.1"/>
    </source>
</evidence>
<feature type="chain" id="PRO_5042108101" description="MD-2-related lipid-recognition domain-containing protein" evidence="2">
    <location>
        <begin position="25"/>
        <end position="181"/>
    </location>
</feature>
<dbReference type="SUPFAM" id="SSF63707">
    <property type="entry name" value="Ganglioside M2 (gm2) activator"/>
    <property type="match status" value="1"/>
</dbReference>
<evidence type="ECO:0000313" key="4">
    <source>
        <dbReference type="Proteomes" id="UP001283361"/>
    </source>
</evidence>
<proteinExistence type="predicted"/>
<keyword evidence="1 2" id="KW-0732">Signal</keyword>
<organism evidence="3 4">
    <name type="scientific">Elysia crispata</name>
    <name type="common">lettuce slug</name>
    <dbReference type="NCBI Taxonomy" id="231223"/>
    <lineage>
        <taxon>Eukaryota</taxon>
        <taxon>Metazoa</taxon>
        <taxon>Spiralia</taxon>
        <taxon>Lophotrochozoa</taxon>
        <taxon>Mollusca</taxon>
        <taxon>Gastropoda</taxon>
        <taxon>Heterobranchia</taxon>
        <taxon>Euthyneura</taxon>
        <taxon>Panpulmonata</taxon>
        <taxon>Sacoglossa</taxon>
        <taxon>Placobranchoidea</taxon>
        <taxon>Plakobranchidae</taxon>
        <taxon>Elysia</taxon>
    </lineage>
</organism>
<dbReference type="GO" id="GO:0009898">
    <property type="term" value="C:cytoplasmic side of plasma membrane"/>
    <property type="evidence" value="ECO:0007669"/>
    <property type="project" value="TreeGrafter"/>
</dbReference>
<dbReference type="PANTHER" id="PTHR17357:SF0">
    <property type="entry name" value="GANGLIOSIDE GM2 ACTIVATOR"/>
    <property type="match status" value="1"/>
</dbReference>
<dbReference type="Proteomes" id="UP001283361">
    <property type="component" value="Unassembled WGS sequence"/>
</dbReference>
<keyword evidence="4" id="KW-1185">Reference proteome</keyword>
<dbReference type="InterPro" id="IPR036846">
    <property type="entry name" value="GM2-AP_sf"/>
</dbReference>
<feature type="signal peptide" evidence="2">
    <location>
        <begin position="1"/>
        <end position="24"/>
    </location>
</feature>
<sequence>MSFTYRASGRSLIFLFLVSVCVQADFSFCNAGQSGNQISATYTLSSERIPVPGQFSASLQVQLTTPINDNIRAEVQIRRKVFYWSVVVPCVGGGQGIGSCSYSDVCALLEGVTETCNGQPCRCPLGPATFTFSNLQFSTDYLHPLIRRVARNTSFYIKIKFYSKSTGALLSCLKTQLNTSG</sequence>
<gene>
    <name evidence="3" type="ORF">RRG08_023778</name>
</gene>
<dbReference type="InterPro" id="IPR028996">
    <property type="entry name" value="GM2-AP"/>
</dbReference>
<dbReference type="Gene3D" id="2.70.220.10">
    <property type="entry name" value="Ganglioside GM2 activator"/>
    <property type="match status" value="1"/>
</dbReference>
<evidence type="ECO:0000256" key="1">
    <source>
        <dbReference type="ARBA" id="ARBA00022729"/>
    </source>
</evidence>
<dbReference type="GO" id="GO:0005319">
    <property type="term" value="F:lipid transporter activity"/>
    <property type="evidence" value="ECO:0007669"/>
    <property type="project" value="TreeGrafter"/>
</dbReference>
<dbReference type="PANTHER" id="PTHR17357">
    <property type="entry name" value="GM2 GANGLIOSIDE ACTIVATOR PROTEIN"/>
    <property type="match status" value="1"/>
</dbReference>
<reference evidence="3" key="1">
    <citation type="journal article" date="2023" name="G3 (Bethesda)">
        <title>A reference genome for the long-term kleptoplast-retaining sea slug Elysia crispata morphotype clarki.</title>
        <authorList>
            <person name="Eastman K.E."/>
            <person name="Pendleton A.L."/>
            <person name="Shaikh M.A."/>
            <person name="Suttiyut T."/>
            <person name="Ogas R."/>
            <person name="Tomko P."/>
            <person name="Gavelis G."/>
            <person name="Widhalm J.R."/>
            <person name="Wisecaver J.H."/>
        </authorList>
    </citation>
    <scope>NUCLEOTIDE SEQUENCE</scope>
    <source>
        <strain evidence="3">ECLA1</strain>
    </source>
</reference>
<dbReference type="AlphaFoldDB" id="A0AAE0ZWY1"/>
<dbReference type="GO" id="GO:0008047">
    <property type="term" value="F:enzyme activator activity"/>
    <property type="evidence" value="ECO:0007669"/>
    <property type="project" value="InterPro"/>
</dbReference>
<comment type="caution">
    <text evidence="3">The sequence shown here is derived from an EMBL/GenBank/DDBJ whole genome shotgun (WGS) entry which is preliminary data.</text>
</comment>
<protein>
    <recommendedName>
        <fullName evidence="5">MD-2-related lipid-recognition domain-containing protein</fullName>
    </recommendedName>
</protein>
<evidence type="ECO:0008006" key="5">
    <source>
        <dbReference type="Google" id="ProtNLM"/>
    </source>
</evidence>